<dbReference type="RefSeq" id="WP_282510924.1">
    <property type="nucleotide sequence ID" value="NZ_JASCIR010000003.1"/>
</dbReference>
<evidence type="ECO:0000313" key="10">
    <source>
        <dbReference type="Proteomes" id="UP001224661"/>
    </source>
</evidence>
<dbReference type="SUPFAM" id="SSF158694">
    <property type="entry name" value="UraD-Like"/>
    <property type="match status" value="1"/>
</dbReference>
<evidence type="ECO:0000256" key="7">
    <source>
        <dbReference type="SAM" id="MobiDB-lite"/>
    </source>
</evidence>
<evidence type="ECO:0000313" key="9">
    <source>
        <dbReference type="EMBL" id="MDI3385606.1"/>
    </source>
</evidence>
<evidence type="ECO:0000256" key="3">
    <source>
        <dbReference type="ARBA" id="ARBA00012257"/>
    </source>
</evidence>
<comment type="pathway">
    <text evidence="2">Purine metabolism; urate degradation; (S)-allantoin from urate: step 3/3.</text>
</comment>
<evidence type="ECO:0000256" key="6">
    <source>
        <dbReference type="ARBA" id="ARBA00023239"/>
    </source>
</evidence>
<dbReference type="Proteomes" id="UP001224661">
    <property type="component" value="Unassembled WGS sequence"/>
</dbReference>
<accession>A0ABT6RME2</accession>
<keyword evidence="5" id="KW-0210">Decarboxylase</keyword>
<protein>
    <recommendedName>
        <fullName evidence="3">2-oxo-4-hydroxy-4-carboxy-5-ureidoimidazoline decarboxylase</fullName>
        <ecNumber evidence="3">4.1.1.97</ecNumber>
    </recommendedName>
</protein>
<evidence type="ECO:0000256" key="2">
    <source>
        <dbReference type="ARBA" id="ARBA00004754"/>
    </source>
</evidence>
<dbReference type="EMBL" id="JASCIR010000003">
    <property type="protein sequence ID" value="MDI3385606.1"/>
    <property type="molecule type" value="Genomic_DNA"/>
</dbReference>
<evidence type="ECO:0000256" key="4">
    <source>
        <dbReference type="ARBA" id="ARBA00022631"/>
    </source>
</evidence>
<gene>
    <name evidence="9" type="ORF">QIS99_05155</name>
</gene>
<keyword evidence="6 9" id="KW-0456">Lyase</keyword>
<dbReference type="InterPro" id="IPR018020">
    <property type="entry name" value="OHCU_decarboxylase"/>
</dbReference>
<dbReference type="PANTHER" id="PTHR43466:SF1">
    <property type="entry name" value="2-OXO-4-HYDROXY-4-CARBOXY-5-UREIDOIMIDAZOLINE DECARBOXYLASE-RELATED"/>
    <property type="match status" value="1"/>
</dbReference>
<feature type="region of interest" description="Disordered" evidence="7">
    <location>
        <begin position="154"/>
        <end position="185"/>
    </location>
</feature>
<organism evidence="9 10">
    <name type="scientific">Streptomyces solicavernae</name>
    <dbReference type="NCBI Taxonomy" id="3043614"/>
    <lineage>
        <taxon>Bacteria</taxon>
        <taxon>Bacillati</taxon>
        <taxon>Actinomycetota</taxon>
        <taxon>Actinomycetes</taxon>
        <taxon>Kitasatosporales</taxon>
        <taxon>Streptomycetaceae</taxon>
        <taxon>Streptomyces</taxon>
    </lineage>
</organism>
<dbReference type="PANTHER" id="PTHR43466">
    <property type="entry name" value="2-OXO-4-HYDROXY-4-CARBOXY-5-UREIDOIMIDAZOLINE DECARBOXYLASE-RELATED"/>
    <property type="match status" value="1"/>
</dbReference>
<feature type="compositionally biased region" description="Basic and acidic residues" evidence="7">
    <location>
        <begin position="161"/>
        <end position="171"/>
    </location>
</feature>
<dbReference type="Gene3D" id="1.10.3330.10">
    <property type="entry name" value="Oxo-4-hydroxy-4-carboxy-5-ureidoimidazoline decarboxylase"/>
    <property type="match status" value="1"/>
</dbReference>
<reference evidence="9 10" key="1">
    <citation type="submission" date="2023-05" db="EMBL/GenBank/DDBJ databases">
        <title>Draft genome sequence of Streptomyces sp. B-S-A8 isolated from a cave soil in Thailand.</title>
        <authorList>
            <person name="Chamroensaksri N."/>
            <person name="Muangham S."/>
        </authorList>
    </citation>
    <scope>NUCLEOTIDE SEQUENCE [LARGE SCALE GENOMIC DNA]</scope>
    <source>
        <strain evidence="9 10">B-S-A8</strain>
    </source>
</reference>
<feature type="domain" description="Oxo-4-hydroxy-4-carboxy-5-ureidoimidazoline decarboxylase" evidence="8">
    <location>
        <begin position="81"/>
        <end position="148"/>
    </location>
</feature>
<proteinExistence type="predicted"/>
<dbReference type="PROSITE" id="PS51257">
    <property type="entry name" value="PROKAR_LIPOPROTEIN"/>
    <property type="match status" value="1"/>
</dbReference>
<evidence type="ECO:0000256" key="5">
    <source>
        <dbReference type="ARBA" id="ARBA00022793"/>
    </source>
</evidence>
<feature type="domain" description="Oxo-4-hydroxy-4-carboxy-5-ureidoimidazoline decarboxylase" evidence="8">
    <location>
        <begin position="9"/>
        <end position="70"/>
    </location>
</feature>
<comment type="caution">
    <text evidence="9">The sequence shown here is derived from an EMBL/GenBank/DDBJ whole genome shotgun (WGS) entry which is preliminary data.</text>
</comment>
<keyword evidence="4" id="KW-0659">Purine metabolism</keyword>
<evidence type="ECO:0000256" key="1">
    <source>
        <dbReference type="ARBA" id="ARBA00001163"/>
    </source>
</evidence>
<dbReference type="InterPro" id="IPR036778">
    <property type="entry name" value="OHCU_decarboxylase_sf"/>
</dbReference>
<evidence type="ECO:0000259" key="8">
    <source>
        <dbReference type="Pfam" id="PF09349"/>
    </source>
</evidence>
<sequence>MHRGIEVFNRAPAATATAWLLACCASRSWAERLAAHRPYPTTDALLAAADEAAYDLAPADRAAALAAEHPHGPDLSGIPAAASTALDAAHAAYESRFGHVFVIALEAYRPDEHLDQTLAGLRARLANDAEEERVVAADELRRVARARLTRLVAGLGGQGPEEARKPEKSAEFPDSGPADSPYVPV</sequence>
<dbReference type="GO" id="GO:0051997">
    <property type="term" value="F:2-oxo-4-hydroxy-4-carboxy-5-ureidoimidazoline decarboxylase activity"/>
    <property type="evidence" value="ECO:0007669"/>
    <property type="project" value="UniProtKB-EC"/>
</dbReference>
<comment type="catalytic activity">
    <reaction evidence="1">
        <text>5-hydroxy-2-oxo-4-ureido-2,5-dihydro-1H-imidazole-5-carboxylate + H(+) = (S)-allantoin + CO2</text>
        <dbReference type="Rhea" id="RHEA:26301"/>
        <dbReference type="ChEBI" id="CHEBI:15378"/>
        <dbReference type="ChEBI" id="CHEBI:15678"/>
        <dbReference type="ChEBI" id="CHEBI:16526"/>
        <dbReference type="ChEBI" id="CHEBI:58639"/>
        <dbReference type="EC" id="4.1.1.97"/>
    </reaction>
</comment>
<keyword evidence="10" id="KW-1185">Reference proteome</keyword>
<dbReference type="EC" id="4.1.1.97" evidence="3"/>
<dbReference type="NCBIfam" id="NF010372">
    <property type="entry name" value="PRK13798.1"/>
    <property type="match status" value="1"/>
</dbReference>
<dbReference type="Pfam" id="PF09349">
    <property type="entry name" value="OHCU_decarbox"/>
    <property type="match status" value="2"/>
</dbReference>
<name>A0ABT6RME2_9ACTN</name>